<gene>
    <name evidence="2" type="ORF">TPSB3V08_LOCUS7518</name>
</gene>
<evidence type="ECO:0000256" key="1">
    <source>
        <dbReference type="SAM" id="SignalP"/>
    </source>
</evidence>
<proteinExistence type="predicted"/>
<feature type="signal peptide" evidence="1">
    <location>
        <begin position="1"/>
        <end position="22"/>
    </location>
</feature>
<sequence>MVLHVFVCLVVFLCAPNPSVDGLNLAQGAHRYFSQAEDLLYTWPVAVPDVESEGARRQTT</sequence>
<organism evidence="2">
    <name type="scientific">Timema poppense</name>
    <name type="common">Walking stick</name>
    <dbReference type="NCBI Taxonomy" id="170557"/>
    <lineage>
        <taxon>Eukaryota</taxon>
        <taxon>Metazoa</taxon>
        <taxon>Ecdysozoa</taxon>
        <taxon>Arthropoda</taxon>
        <taxon>Hexapoda</taxon>
        <taxon>Insecta</taxon>
        <taxon>Pterygota</taxon>
        <taxon>Neoptera</taxon>
        <taxon>Polyneoptera</taxon>
        <taxon>Phasmatodea</taxon>
        <taxon>Timematodea</taxon>
        <taxon>Timematoidea</taxon>
        <taxon>Timematidae</taxon>
        <taxon>Timema</taxon>
    </lineage>
</organism>
<keyword evidence="1" id="KW-0732">Signal</keyword>
<dbReference type="EMBL" id="OD004942">
    <property type="protein sequence ID" value="CAD7410738.1"/>
    <property type="molecule type" value="Genomic_DNA"/>
</dbReference>
<accession>A0A7R9D9Z9</accession>
<name>A0A7R9D9Z9_TIMPO</name>
<evidence type="ECO:0000313" key="2">
    <source>
        <dbReference type="EMBL" id="CAD7410738.1"/>
    </source>
</evidence>
<feature type="chain" id="PRO_5031344177" description="Secreted protein" evidence="1">
    <location>
        <begin position="23"/>
        <end position="60"/>
    </location>
</feature>
<protein>
    <recommendedName>
        <fullName evidence="3">Secreted protein</fullName>
    </recommendedName>
</protein>
<evidence type="ECO:0008006" key="3">
    <source>
        <dbReference type="Google" id="ProtNLM"/>
    </source>
</evidence>
<dbReference type="AlphaFoldDB" id="A0A7R9D9Z9"/>
<reference evidence="2" key="1">
    <citation type="submission" date="2020-11" db="EMBL/GenBank/DDBJ databases">
        <authorList>
            <person name="Tran Van P."/>
        </authorList>
    </citation>
    <scope>NUCLEOTIDE SEQUENCE</scope>
</reference>